<accession>A0A644YXR1</accession>
<evidence type="ECO:0000313" key="1">
    <source>
        <dbReference type="EMBL" id="MPM33410.1"/>
    </source>
</evidence>
<name>A0A644YXR1_9ZZZZ</name>
<reference evidence="1" key="1">
    <citation type="submission" date="2019-08" db="EMBL/GenBank/DDBJ databases">
        <authorList>
            <person name="Kucharzyk K."/>
            <person name="Murdoch R.W."/>
            <person name="Higgins S."/>
            <person name="Loffler F."/>
        </authorList>
    </citation>
    <scope>NUCLEOTIDE SEQUENCE</scope>
</reference>
<dbReference type="AlphaFoldDB" id="A0A644YXR1"/>
<sequence>MGHVQFFEPVVLQIPLNGIHLGHRVADGCAGGKNDTTVAGQLIHIAALGEHV</sequence>
<proteinExistence type="predicted"/>
<protein>
    <submittedName>
        <fullName evidence="1">Uncharacterized protein</fullName>
    </submittedName>
</protein>
<organism evidence="1">
    <name type="scientific">bioreactor metagenome</name>
    <dbReference type="NCBI Taxonomy" id="1076179"/>
    <lineage>
        <taxon>unclassified sequences</taxon>
        <taxon>metagenomes</taxon>
        <taxon>ecological metagenomes</taxon>
    </lineage>
</organism>
<gene>
    <name evidence="1" type="ORF">SDC9_79985</name>
</gene>
<dbReference type="EMBL" id="VSSQ01006651">
    <property type="protein sequence ID" value="MPM33410.1"/>
    <property type="molecule type" value="Genomic_DNA"/>
</dbReference>
<comment type="caution">
    <text evidence="1">The sequence shown here is derived from an EMBL/GenBank/DDBJ whole genome shotgun (WGS) entry which is preliminary data.</text>
</comment>